<dbReference type="Pfam" id="PF00440">
    <property type="entry name" value="TetR_N"/>
    <property type="match status" value="1"/>
</dbReference>
<evidence type="ECO:0000313" key="5">
    <source>
        <dbReference type="Proteomes" id="UP000306888"/>
    </source>
</evidence>
<feature type="domain" description="HTH tetR-type" evidence="3">
    <location>
        <begin position="13"/>
        <end position="73"/>
    </location>
</feature>
<organism evidence="4 5">
    <name type="scientific">Clostridium sartagoforme</name>
    <dbReference type="NCBI Taxonomy" id="84031"/>
    <lineage>
        <taxon>Bacteria</taxon>
        <taxon>Bacillati</taxon>
        <taxon>Bacillota</taxon>
        <taxon>Clostridia</taxon>
        <taxon>Eubacteriales</taxon>
        <taxon>Clostridiaceae</taxon>
        <taxon>Clostridium</taxon>
    </lineage>
</organism>
<evidence type="ECO:0000256" key="1">
    <source>
        <dbReference type="ARBA" id="ARBA00023125"/>
    </source>
</evidence>
<protein>
    <submittedName>
        <fullName evidence="4">TetR/AcrR family transcriptional regulator</fullName>
    </submittedName>
</protein>
<dbReference type="InterPro" id="IPR050624">
    <property type="entry name" value="HTH-type_Tx_Regulator"/>
</dbReference>
<evidence type="ECO:0000259" key="3">
    <source>
        <dbReference type="PROSITE" id="PS50977"/>
    </source>
</evidence>
<reference evidence="4 5" key="1">
    <citation type="submission" date="2019-04" db="EMBL/GenBank/DDBJ databases">
        <title>Microbes associate with the intestines of laboratory mice.</title>
        <authorList>
            <person name="Navarre W."/>
            <person name="Wong E."/>
            <person name="Huang K."/>
            <person name="Tropini C."/>
            <person name="Ng K."/>
            <person name="Yu B."/>
        </authorList>
    </citation>
    <scope>NUCLEOTIDE SEQUENCE [LARGE SCALE GENOMIC DNA]</scope>
    <source>
        <strain evidence="4 5">NM50_B9-20</strain>
    </source>
</reference>
<accession>A0A4S2DLX7</accession>
<dbReference type="Gene3D" id="1.10.357.10">
    <property type="entry name" value="Tetracycline Repressor, domain 2"/>
    <property type="match status" value="1"/>
</dbReference>
<dbReference type="GO" id="GO:0003677">
    <property type="term" value="F:DNA binding"/>
    <property type="evidence" value="ECO:0007669"/>
    <property type="project" value="UniProtKB-UniRule"/>
</dbReference>
<dbReference type="PRINTS" id="PR00455">
    <property type="entry name" value="HTHTETR"/>
</dbReference>
<dbReference type="InterPro" id="IPR009057">
    <property type="entry name" value="Homeodomain-like_sf"/>
</dbReference>
<keyword evidence="1 2" id="KW-0238">DNA-binding</keyword>
<dbReference type="PROSITE" id="PS50977">
    <property type="entry name" value="HTH_TETR_2"/>
    <property type="match status" value="1"/>
</dbReference>
<dbReference type="PANTHER" id="PTHR43479">
    <property type="entry name" value="ACREF/ENVCD OPERON REPRESSOR-RELATED"/>
    <property type="match status" value="1"/>
</dbReference>
<dbReference type="Proteomes" id="UP000306888">
    <property type="component" value="Unassembled WGS sequence"/>
</dbReference>
<evidence type="ECO:0000256" key="2">
    <source>
        <dbReference type="PROSITE-ProRule" id="PRU00335"/>
    </source>
</evidence>
<dbReference type="AlphaFoldDB" id="A0A4S2DLX7"/>
<dbReference type="SUPFAM" id="SSF46689">
    <property type="entry name" value="Homeodomain-like"/>
    <property type="match status" value="1"/>
</dbReference>
<gene>
    <name evidence="4" type="ORF">E5347_07740</name>
</gene>
<feature type="DNA-binding region" description="H-T-H motif" evidence="2">
    <location>
        <begin position="36"/>
        <end position="55"/>
    </location>
</feature>
<dbReference type="EMBL" id="SRYR01000002">
    <property type="protein sequence ID" value="TGY42692.1"/>
    <property type="molecule type" value="Genomic_DNA"/>
</dbReference>
<comment type="caution">
    <text evidence="4">The sequence shown here is derived from an EMBL/GenBank/DDBJ whole genome shotgun (WGS) entry which is preliminary data.</text>
</comment>
<proteinExistence type="predicted"/>
<keyword evidence="5" id="KW-1185">Reference proteome</keyword>
<name>A0A4S2DLX7_9CLOT</name>
<sequence>MQNKGDNGMKYNNETSEKIMKVSLKLFSEQGYYPTTTKQIAEEAGVNELTIFRHFGSKSNLFQVTTEHYVIDSRVDYILNDIEDLSFEEGMLLIANRIYKLFIQNTKLYKVQMKLSDNEQGFVKLKLSRKIISILIEYFNELKERKVIEGEPEIMAVTLVNSLLGAFTVEILGDNTVSDLKWEDIVKEHTRQFVSIYKL</sequence>
<dbReference type="PANTHER" id="PTHR43479:SF11">
    <property type="entry name" value="ACREF_ENVCD OPERON REPRESSOR-RELATED"/>
    <property type="match status" value="1"/>
</dbReference>
<dbReference type="InterPro" id="IPR001647">
    <property type="entry name" value="HTH_TetR"/>
</dbReference>
<dbReference type="OrthoDB" id="9780824at2"/>
<evidence type="ECO:0000313" key="4">
    <source>
        <dbReference type="EMBL" id="TGY42692.1"/>
    </source>
</evidence>